<dbReference type="AlphaFoldDB" id="A0A3A3GGM3"/>
<dbReference type="EMBL" id="QYZD01000011">
    <property type="protein sequence ID" value="RJG23364.1"/>
    <property type="molecule type" value="Genomic_DNA"/>
</dbReference>
<accession>A0A3A3GGM3</accession>
<evidence type="ECO:0000313" key="2">
    <source>
        <dbReference type="EMBL" id="RJG23364.1"/>
    </source>
</evidence>
<comment type="caution">
    <text evidence="2">The sequence shown here is derived from an EMBL/GenBank/DDBJ whole genome shotgun (WGS) entry which is preliminary data.</text>
</comment>
<proteinExistence type="predicted"/>
<evidence type="ECO:0000256" key="1">
    <source>
        <dbReference type="SAM" id="MobiDB-lite"/>
    </source>
</evidence>
<dbReference type="Proteomes" id="UP000266177">
    <property type="component" value="Unassembled WGS sequence"/>
</dbReference>
<reference evidence="2 3" key="1">
    <citation type="submission" date="2018-09" db="EMBL/GenBank/DDBJ databases">
        <title>Paenibacillus SK2017-BO5.</title>
        <authorList>
            <person name="Piskunova J.V."/>
            <person name="Dubiley S.A."/>
            <person name="Severinov K.V."/>
        </authorList>
    </citation>
    <scope>NUCLEOTIDE SEQUENCE [LARGE SCALE GENOMIC DNA]</scope>
    <source>
        <strain evidence="2 3">BO5</strain>
    </source>
</reference>
<feature type="region of interest" description="Disordered" evidence="1">
    <location>
        <begin position="1"/>
        <end position="22"/>
    </location>
</feature>
<dbReference type="RefSeq" id="WP_119794217.1">
    <property type="nucleotide sequence ID" value="NZ_QYZD01000011.1"/>
</dbReference>
<gene>
    <name evidence="2" type="ORF">DQX05_14055</name>
</gene>
<sequence>MNEWIAREKASKSSEARTHRTTTTMNRAAELLPRPIKRPEWQPRQMVLTNEGELLLDATCRASGYRLPDGSVAAESGPGKIWSVSSMSCMSRSEENPVSLERTGKSARKAYLAVAKQRRVKPRTMRKAIGKQLRFVARNLRIIAKLAETGNGLTSAVPRV</sequence>
<dbReference type="OrthoDB" id="9770860at2"/>
<organism evidence="2 3">
    <name type="scientific">Paenibacillus thiaminolyticus</name>
    <name type="common">Bacillus thiaminolyticus</name>
    <dbReference type="NCBI Taxonomy" id="49283"/>
    <lineage>
        <taxon>Bacteria</taxon>
        <taxon>Bacillati</taxon>
        <taxon>Bacillota</taxon>
        <taxon>Bacilli</taxon>
        <taxon>Bacillales</taxon>
        <taxon>Paenibacillaceae</taxon>
        <taxon>Paenibacillus</taxon>
    </lineage>
</organism>
<feature type="compositionally biased region" description="Basic and acidic residues" evidence="1">
    <location>
        <begin position="1"/>
        <end position="18"/>
    </location>
</feature>
<evidence type="ECO:0000313" key="3">
    <source>
        <dbReference type="Proteomes" id="UP000266177"/>
    </source>
</evidence>
<protein>
    <submittedName>
        <fullName evidence="2">Uncharacterized protein</fullName>
    </submittedName>
</protein>
<name>A0A3A3GGM3_PANTH</name>